<comment type="caution">
    <text evidence="2">The sequence shown here is derived from an EMBL/GenBank/DDBJ whole genome shotgun (WGS) entry which is preliminary data.</text>
</comment>
<dbReference type="InParanoid" id="A0A259TW98"/>
<organism evidence="2 3">
    <name type="scientific">Rubricoccus marinus</name>
    <dbReference type="NCBI Taxonomy" id="716817"/>
    <lineage>
        <taxon>Bacteria</taxon>
        <taxon>Pseudomonadati</taxon>
        <taxon>Rhodothermota</taxon>
        <taxon>Rhodothermia</taxon>
        <taxon>Rhodothermales</taxon>
        <taxon>Rubricoccaceae</taxon>
        <taxon>Rubricoccus</taxon>
    </lineage>
</organism>
<evidence type="ECO:0000313" key="3">
    <source>
        <dbReference type="Proteomes" id="UP000216446"/>
    </source>
</evidence>
<dbReference type="RefSeq" id="WP_094545766.1">
    <property type="nucleotide sequence ID" value="NZ_MQWB01000001.1"/>
</dbReference>
<feature type="region of interest" description="Disordered" evidence="1">
    <location>
        <begin position="307"/>
        <end position="349"/>
    </location>
</feature>
<reference evidence="2 3" key="1">
    <citation type="submission" date="2016-11" db="EMBL/GenBank/DDBJ databases">
        <title>Study of marine rhodopsin-containing bacteria.</title>
        <authorList>
            <person name="Yoshizawa S."/>
            <person name="Kumagai Y."/>
            <person name="Kogure K."/>
        </authorList>
    </citation>
    <scope>NUCLEOTIDE SEQUENCE [LARGE SCALE GENOMIC DNA]</scope>
    <source>
        <strain evidence="2 3">SG-29</strain>
    </source>
</reference>
<gene>
    <name evidence="2" type="ORF">BSZ36_02745</name>
</gene>
<accession>A0A259TW98</accession>
<dbReference type="AlphaFoldDB" id="A0A259TW98"/>
<sequence>MSNEVLNTLILAAFLAVAAGSGYYITQKQQPAEIEALDEEIEAIENRKAEVETLIAEQAMADEDAALALQRWNTRYKVLPSSLSSADVVAYLNALSSRGFRTFDLSLSGQTQGGTSSYYTYSVNGQAYFESLFSFIWHVENNRGMYRIRDLNVKKLVTTVTDGDVERQVVLAEFSMEVDAFYGAHSQISAPDSVTALPAAAYPPRRAATNPFYPYILETLPPNSDDLVDVESDSLSAVIGGTAVFMREGEMRQLRTGDRVYLGRISSIDARTARVVISLNKGGIRERVEVDLNTGARYRQALGDASLRRGPAAGPVLEAAPPAPGTPEAEGHSLYQSAEIPRTPQPSDD</sequence>
<protein>
    <submittedName>
        <fullName evidence="2">Uncharacterized protein</fullName>
    </submittedName>
</protein>
<dbReference type="Proteomes" id="UP000216446">
    <property type="component" value="Unassembled WGS sequence"/>
</dbReference>
<dbReference type="OrthoDB" id="1523068at2"/>
<evidence type="ECO:0000313" key="2">
    <source>
        <dbReference type="EMBL" id="OZC01991.1"/>
    </source>
</evidence>
<dbReference type="EMBL" id="MQWB01000001">
    <property type="protein sequence ID" value="OZC01991.1"/>
    <property type="molecule type" value="Genomic_DNA"/>
</dbReference>
<keyword evidence="3" id="KW-1185">Reference proteome</keyword>
<name>A0A259TW98_9BACT</name>
<evidence type="ECO:0000256" key="1">
    <source>
        <dbReference type="SAM" id="MobiDB-lite"/>
    </source>
</evidence>
<proteinExistence type="predicted"/>